<evidence type="ECO:0000256" key="4">
    <source>
        <dbReference type="HAMAP-Rule" id="MF_01201"/>
    </source>
</evidence>
<organism evidence="6 7">
    <name type="scientific">Micromonospora sonneratiae</name>
    <dbReference type="NCBI Taxonomy" id="1184706"/>
    <lineage>
        <taxon>Bacteria</taxon>
        <taxon>Bacillati</taxon>
        <taxon>Actinomycetota</taxon>
        <taxon>Actinomycetes</taxon>
        <taxon>Micromonosporales</taxon>
        <taxon>Micromonosporaceae</taxon>
        <taxon>Micromonospora</taxon>
    </lineage>
</organism>
<dbReference type="HAMAP" id="MF_01201">
    <property type="entry name" value="Ala_racemase"/>
    <property type="match status" value="1"/>
</dbReference>
<keyword evidence="3 4" id="KW-0413">Isomerase</keyword>
<dbReference type="PRINTS" id="PR00992">
    <property type="entry name" value="ALARACEMASE"/>
</dbReference>
<comment type="catalytic activity">
    <reaction evidence="4">
        <text>L-alanine = D-alanine</text>
        <dbReference type="Rhea" id="RHEA:20249"/>
        <dbReference type="ChEBI" id="CHEBI:57416"/>
        <dbReference type="ChEBI" id="CHEBI:57972"/>
        <dbReference type="EC" id="5.1.1.1"/>
    </reaction>
</comment>
<dbReference type="InterPro" id="IPR001608">
    <property type="entry name" value="Ala_racemase_N"/>
</dbReference>
<keyword evidence="2 4" id="KW-0663">Pyridoxal phosphate</keyword>
<comment type="caution">
    <text evidence="6">The sequence shown here is derived from an EMBL/GenBank/DDBJ whole genome shotgun (WGS) entry which is preliminary data.</text>
</comment>
<feature type="active site" description="Proton acceptor; specific for L-alanine" evidence="4">
    <location>
        <position position="271"/>
    </location>
</feature>
<accession>A0ABW3YB76</accession>
<dbReference type="EC" id="5.1.1.1" evidence="4"/>
<name>A0ABW3YB76_9ACTN</name>
<dbReference type="PANTHER" id="PTHR30511">
    <property type="entry name" value="ALANINE RACEMASE"/>
    <property type="match status" value="1"/>
</dbReference>
<proteinExistence type="inferred from homology"/>
<dbReference type="SUPFAM" id="SSF51419">
    <property type="entry name" value="PLP-binding barrel"/>
    <property type="match status" value="1"/>
</dbReference>
<dbReference type="InterPro" id="IPR009006">
    <property type="entry name" value="Ala_racemase/Decarboxylase_C"/>
</dbReference>
<dbReference type="InterPro" id="IPR011079">
    <property type="entry name" value="Ala_racemase_C"/>
</dbReference>
<feature type="active site" description="Proton acceptor; specific for D-alanine" evidence="4">
    <location>
        <position position="43"/>
    </location>
</feature>
<evidence type="ECO:0000313" key="7">
    <source>
        <dbReference type="Proteomes" id="UP001597260"/>
    </source>
</evidence>
<dbReference type="Pfam" id="PF01168">
    <property type="entry name" value="Ala_racemase_N"/>
    <property type="match status" value="1"/>
</dbReference>
<dbReference type="SUPFAM" id="SSF50621">
    <property type="entry name" value="Alanine racemase C-terminal domain-like"/>
    <property type="match status" value="1"/>
</dbReference>
<dbReference type="EMBL" id="JBHTMP010000009">
    <property type="protein sequence ID" value="MFD1321043.1"/>
    <property type="molecule type" value="Genomic_DNA"/>
</dbReference>
<sequence length="392" mass="41708">MIKYGGTEPSPPLAETIVDLDAIAHNTRLLAAQTNATMLAVVKANAFGHGVQAVTRTVLDAGAQWLGVTSRAEALELRDVGITAPILSWLHAPDEDFAPVITADVDLSAASVDHLVGIAASARRIGIPANVHLKADTGLSRGGATDRNWPELVSQARSLEQAGLIRVRGVWSHLANAEQPDHPSVAGQIHEFKRALTFARATGLSPEVTHLANSAALIGVPEAHFDLVRAGIALYGPEPMTDRTVGLRATMTLRSRVILTKRVPAGTGVSYGHDYTTSHETTLVLVSIGFADGVPRCAGSRAEVWIRGRRCPIAGRIAMDQFVADVGDLPVRTGDEVLVFGTGERGEPTVTEWAGWAGTNPHEILTGIGARVSRRYLPVRSGQTTERERVNA</sequence>
<feature type="binding site" evidence="4">
    <location>
        <position position="141"/>
    </location>
    <ligand>
        <name>substrate</name>
    </ligand>
</feature>
<keyword evidence="7" id="KW-1185">Reference proteome</keyword>
<dbReference type="SMART" id="SM01005">
    <property type="entry name" value="Ala_racemase_C"/>
    <property type="match status" value="1"/>
</dbReference>
<reference evidence="7" key="1">
    <citation type="journal article" date="2019" name="Int. J. Syst. Evol. Microbiol.">
        <title>The Global Catalogue of Microorganisms (GCM) 10K type strain sequencing project: providing services to taxonomists for standard genome sequencing and annotation.</title>
        <authorList>
            <consortium name="The Broad Institute Genomics Platform"/>
            <consortium name="The Broad Institute Genome Sequencing Center for Infectious Disease"/>
            <person name="Wu L."/>
            <person name="Ma J."/>
        </authorList>
    </citation>
    <scope>NUCLEOTIDE SEQUENCE [LARGE SCALE GENOMIC DNA]</scope>
    <source>
        <strain evidence="7">JCM 31037</strain>
    </source>
</reference>
<dbReference type="RefSeq" id="WP_377568761.1">
    <property type="nucleotide sequence ID" value="NZ_JBHTMP010000009.1"/>
</dbReference>
<protein>
    <recommendedName>
        <fullName evidence="4">Alanine racemase</fullName>
        <ecNumber evidence="4">5.1.1.1</ecNumber>
    </recommendedName>
</protein>
<feature type="binding site" evidence="4">
    <location>
        <position position="319"/>
    </location>
    <ligand>
        <name>substrate</name>
    </ligand>
</feature>
<evidence type="ECO:0000259" key="5">
    <source>
        <dbReference type="SMART" id="SM01005"/>
    </source>
</evidence>
<dbReference type="InterPro" id="IPR029066">
    <property type="entry name" value="PLP-binding_barrel"/>
</dbReference>
<dbReference type="Proteomes" id="UP001597260">
    <property type="component" value="Unassembled WGS sequence"/>
</dbReference>
<evidence type="ECO:0000256" key="1">
    <source>
        <dbReference type="ARBA" id="ARBA00001933"/>
    </source>
</evidence>
<feature type="modified residue" description="N6-(pyridoxal phosphate)lysine" evidence="4">
    <location>
        <position position="43"/>
    </location>
</feature>
<evidence type="ECO:0000256" key="3">
    <source>
        <dbReference type="ARBA" id="ARBA00023235"/>
    </source>
</evidence>
<dbReference type="Pfam" id="PF00842">
    <property type="entry name" value="Ala_racemase_C"/>
    <property type="match status" value="1"/>
</dbReference>
<dbReference type="Gene3D" id="3.20.20.10">
    <property type="entry name" value="Alanine racemase"/>
    <property type="match status" value="1"/>
</dbReference>
<evidence type="ECO:0000256" key="2">
    <source>
        <dbReference type="ARBA" id="ARBA00022898"/>
    </source>
</evidence>
<dbReference type="GO" id="GO:0008784">
    <property type="term" value="F:alanine racemase activity"/>
    <property type="evidence" value="ECO:0007669"/>
    <property type="project" value="UniProtKB-EC"/>
</dbReference>
<dbReference type="NCBIfam" id="TIGR00492">
    <property type="entry name" value="alr"/>
    <property type="match status" value="1"/>
</dbReference>
<gene>
    <name evidence="6" type="primary">alr</name>
    <name evidence="6" type="ORF">ACFQ4H_08080</name>
</gene>
<comment type="cofactor">
    <cofactor evidence="1 4">
        <name>pyridoxal 5'-phosphate</name>
        <dbReference type="ChEBI" id="CHEBI:597326"/>
    </cofactor>
</comment>
<dbReference type="InterPro" id="IPR000821">
    <property type="entry name" value="Ala_racemase"/>
</dbReference>
<feature type="domain" description="Alanine racemase C-terminal" evidence="5">
    <location>
        <begin position="250"/>
        <end position="377"/>
    </location>
</feature>
<comment type="pathway">
    <text evidence="4">Amino-acid biosynthesis; D-alanine biosynthesis; D-alanine from L-alanine: step 1/1.</text>
</comment>
<dbReference type="Gene3D" id="2.40.37.10">
    <property type="entry name" value="Lyase, Ornithine Decarboxylase, Chain A, domain 1"/>
    <property type="match status" value="1"/>
</dbReference>
<comment type="similarity">
    <text evidence="4">Belongs to the alanine racemase family.</text>
</comment>
<dbReference type="PANTHER" id="PTHR30511:SF0">
    <property type="entry name" value="ALANINE RACEMASE, CATABOLIC-RELATED"/>
    <property type="match status" value="1"/>
</dbReference>
<evidence type="ECO:0000313" key="6">
    <source>
        <dbReference type="EMBL" id="MFD1321043.1"/>
    </source>
</evidence>
<comment type="function">
    <text evidence="4">Catalyzes the interconversion of L-alanine and D-alanine. May also act on other amino acids.</text>
</comment>
<dbReference type="CDD" id="cd00430">
    <property type="entry name" value="PLPDE_III_AR"/>
    <property type="match status" value="1"/>
</dbReference>